<dbReference type="Proteomes" id="UP000319342">
    <property type="component" value="Chromosome"/>
</dbReference>
<dbReference type="NCBIfam" id="TIGR01552">
    <property type="entry name" value="phd_fam"/>
    <property type="match status" value="1"/>
</dbReference>
<dbReference type="EMBL" id="CP036290">
    <property type="protein sequence ID" value="QDU83252.1"/>
    <property type="molecule type" value="Genomic_DNA"/>
</dbReference>
<gene>
    <name evidence="3" type="ORF">Pla163_03500</name>
</gene>
<dbReference type="Pfam" id="PF02604">
    <property type="entry name" value="PhdYeFM_antitox"/>
    <property type="match status" value="1"/>
</dbReference>
<comment type="similarity">
    <text evidence="1 2">Belongs to the phD/YefM antitoxin family.</text>
</comment>
<name>A0A518CVJ6_9BACT</name>
<evidence type="ECO:0000313" key="4">
    <source>
        <dbReference type="Proteomes" id="UP000319342"/>
    </source>
</evidence>
<dbReference type="RefSeq" id="WP_419186203.1">
    <property type="nucleotide sequence ID" value="NZ_CP036290.1"/>
</dbReference>
<proteinExistence type="inferred from homology"/>
<keyword evidence="4" id="KW-1185">Reference proteome</keyword>
<dbReference type="InterPro" id="IPR006442">
    <property type="entry name" value="Antitoxin_Phd/YefM"/>
</dbReference>
<accession>A0A518CVJ6</accession>
<reference evidence="3 4" key="1">
    <citation type="submission" date="2019-02" db="EMBL/GenBank/DDBJ databases">
        <title>Deep-cultivation of Planctomycetes and their phenomic and genomic characterization uncovers novel biology.</title>
        <authorList>
            <person name="Wiegand S."/>
            <person name="Jogler M."/>
            <person name="Boedeker C."/>
            <person name="Pinto D."/>
            <person name="Vollmers J."/>
            <person name="Rivas-Marin E."/>
            <person name="Kohn T."/>
            <person name="Peeters S.H."/>
            <person name="Heuer A."/>
            <person name="Rast P."/>
            <person name="Oberbeckmann S."/>
            <person name="Bunk B."/>
            <person name="Jeske O."/>
            <person name="Meyerdierks A."/>
            <person name="Storesund J.E."/>
            <person name="Kallscheuer N."/>
            <person name="Luecker S."/>
            <person name="Lage O.M."/>
            <person name="Pohl T."/>
            <person name="Merkel B.J."/>
            <person name="Hornburger P."/>
            <person name="Mueller R.-W."/>
            <person name="Bruemmer F."/>
            <person name="Labrenz M."/>
            <person name="Spormann A.M."/>
            <person name="Op den Camp H."/>
            <person name="Overmann J."/>
            <person name="Amann R."/>
            <person name="Jetten M.S.M."/>
            <person name="Mascher T."/>
            <person name="Medema M.H."/>
            <person name="Devos D.P."/>
            <person name="Kaster A.-K."/>
            <person name="Ovreas L."/>
            <person name="Rohde M."/>
            <person name="Galperin M.Y."/>
            <person name="Jogler C."/>
        </authorList>
    </citation>
    <scope>NUCLEOTIDE SEQUENCE [LARGE SCALE GENOMIC DNA]</scope>
    <source>
        <strain evidence="3 4">Pla163</strain>
    </source>
</reference>
<dbReference type="Gene3D" id="3.40.1620.10">
    <property type="entry name" value="YefM-like domain"/>
    <property type="match status" value="1"/>
</dbReference>
<evidence type="ECO:0000256" key="2">
    <source>
        <dbReference type="RuleBase" id="RU362080"/>
    </source>
</evidence>
<comment type="function">
    <text evidence="2">Antitoxin component of a type II toxin-antitoxin (TA) system.</text>
</comment>
<sequence>MDWKLAEAKARLSELVSRTLDEGPQRILRRNDAVVVLSEEEFRRLTGARLDFVEFLASAPRLDDLELPPRDGAMREVDL</sequence>
<evidence type="ECO:0000313" key="3">
    <source>
        <dbReference type="EMBL" id="QDU83252.1"/>
    </source>
</evidence>
<dbReference type="AlphaFoldDB" id="A0A518CVJ6"/>
<protein>
    <recommendedName>
        <fullName evidence="2">Antitoxin</fullName>
    </recommendedName>
</protein>
<dbReference type="SUPFAM" id="SSF143120">
    <property type="entry name" value="YefM-like"/>
    <property type="match status" value="1"/>
</dbReference>
<dbReference type="InterPro" id="IPR036165">
    <property type="entry name" value="YefM-like_sf"/>
</dbReference>
<evidence type="ECO:0000256" key="1">
    <source>
        <dbReference type="ARBA" id="ARBA00009981"/>
    </source>
</evidence>
<organism evidence="3 4">
    <name type="scientific">Rohdeia mirabilis</name>
    <dbReference type="NCBI Taxonomy" id="2528008"/>
    <lineage>
        <taxon>Bacteria</taxon>
        <taxon>Pseudomonadati</taxon>
        <taxon>Planctomycetota</taxon>
        <taxon>Planctomycetia</taxon>
        <taxon>Planctomycetia incertae sedis</taxon>
        <taxon>Rohdeia</taxon>
    </lineage>
</organism>